<evidence type="ECO:0000313" key="3">
    <source>
        <dbReference type="EMBL" id="MDO3382793.1"/>
    </source>
</evidence>
<protein>
    <recommendedName>
        <fullName evidence="2">UPF0102 protein QWI16_11500</fullName>
    </recommendedName>
</protein>
<name>A0ABT8THE9_9GAMM</name>
<accession>A0ABT8THE9</accession>
<dbReference type="Gene3D" id="3.40.1350.10">
    <property type="match status" value="1"/>
</dbReference>
<evidence type="ECO:0000256" key="1">
    <source>
        <dbReference type="ARBA" id="ARBA00006738"/>
    </source>
</evidence>
<reference evidence="3" key="1">
    <citation type="submission" date="2023-07" db="EMBL/GenBank/DDBJ databases">
        <title>Gilvimarinus algae sp. nov., isolated from the surface of Kelp.</title>
        <authorList>
            <person name="Sun Y.Y."/>
            <person name="Gong Y."/>
            <person name="Du Z.J."/>
        </authorList>
    </citation>
    <scope>NUCLEOTIDE SEQUENCE</scope>
    <source>
        <strain evidence="3">SDUM040014</strain>
    </source>
</reference>
<dbReference type="InterPro" id="IPR011856">
    <property type="entry name" value="tRNA_endonuc-like_dom_sf"/>
</dbReference>
<sequence>MSPLWRKKSGGGRGARAEHLARQYLQRQGLTFVAANVRGPGGEIDLIMRHEQTLVFVEVRLRSHPAFSSASESIDARKQHRLVQTAQYYLQQQGLTEALPCRFDVVALSSLEDSNAVQWIVNAFGAA</sequence>
<dbReference type="NCBIfam" id="TIGR00252">
    <property type="entry name" value="YraN family protein"/>
    <property type="match status" value="1"/>
</dbReference>
<comment type="caution">
    <text evidence="3">The sequence shown here is derived from an EMBL/GenBank/DDBJ whole genome shotgun (WGS) entry which is preliminary data.</text>
</comment>
<dbReference type="EMBL" id="JAULRT010000059">
    <property type="protein sequence ID" value="MDO3382793.1"/>
    <property type="molecule type" value="Genomic_DNA"/>
</dbReference>
<evidence type="ECO:0000313" key="4">
    <source>
        <dbReference type="Proteomes" id="UP001168380"/>
    </source>
</evidence>
<organism evidence="3 4">
    <name type="scientific">Gilvimarinus algae</name>
    <dbReference type="NCBI Taxonomy" id="3058037"/>
    <lineage>
        <taxon>Bacteria</taxon>
        <taxon>Pseudomonadati</taxon>
        <taxon>Pseudomonadota</taxon>
        <taxon>Gammaproteobacteria</taxon>
        <taxon>Cellvibrionales</taxon>
        <taxon>Cellvibrionaceae</taxon>
        <taxon>Gilvimarinus</taxon>
    </lineage>
</organism>
<dbReference type="Pfam" id="PF02021">
    <property type="entry name" value="UPF0102"/>
    <property type="match status" value="1"/>
</dbReference>
<dbReference type="NCBIfam" id="NF009150">
    <property type="entry name" value="PRK12497.1-3"/>
    <property type="match status" value="1"/>
</dbReference>
<dbReference type="InterPro" id="IPR011335">
    <property type="entry name" value="Restrct_endonuc-II-like"/>
</dbReference>
<proteinExistence type="inferred from homology"/>
<dbReference type="HAMAP" id="MF_00048">
    <property type="entry name" value="UPF0102"/>
    <property type="match status" value="1"/>
</dbReference>
<dbReference type="CDD" id="cd20736">
    <property type="entry name" value="PoNe_Nuclease"/>
    <property type="match status" value="1"/>
</dbReference>
<gene>
    <name evidence="3" type="ORF">QWI16_11500</name>
</gene>
<dbReference type="RefSeq" id="WP_302713283.1">
    <property type="nucleotide sequence ID" value="NZ_JAULRT010000059.1"/>
</dbReference>
<dbReference type="PANTHER" id="PTHR34039:SF1">
    <property type="entry name" value="UPF0102 PROTEIN YRAN"/>
    <property type="match status" value="1"/>
</dbReference>
<dbReference type="SUPFAM" id="SSF52980">
    <property type="entry name" value="Restriction endonuclease-like"/>
    <property type="match status" value="1"/>
</dbReference>
<keyword evidence="4" id="KW-1185">Reference proteome</keyword>
<comment type="similarity">
    <text evidence="1 2">Belongs to the UPF0102 family.</text>
</comment>
<evidence type="ECO:0000256" key="2">
    <source>
        <dbReference type="HAMAP-Rule" id="MF_00048"/>
    </source>
</evidence>
<dbReference type="PANTHER" id="PTHR34039">
    <property type="entry name" value="UPF0102 PROTEIN YRAN"/>
    <property type="match status" value="1"/>
</dbReference>
<dbReference type="InterPro" id="IPR003509">
    <property type="entry name" value="UPF0102_YraN-like"/>
</dbReference>
<dbReference type="Proteomes" id="UP001168380">
    <property type="component" value="Unassembled WGS sequence"/>
</dbReference>